<dbReference type="InterPro" id="IPR029057">
    <property type="entry name" value="PRTase-like"/>
</dbReference>
<comment type="caution">
    <text evidence="3">The sequence shown here is derived from an EMBL/GenBank/DDBJ whole genome shotgun (WGS) entry which is preliminary data.</text>
</comment>
<protein>
    <submittedName>
        <fullName evidence="3">Phosphoribosyltransferase</fullName>
    </submittedName>
</protein>
<dbReference type="Gene3D" id="3.40.50.2020">
    <property type="match status" value="1"/>
</dbReference>
<keyword evidence="4" id="KW-1185">Reference proteome</keyword>
<sequence length="250" mass="26822">MIEKRFKNRIHAGKLLAKELSAYGQRSDVLVLALPRGGVPVAFAIANSLDAPLDVMLVRKLGVPGNEELAMGAIACGGKPVMTSDVVQMYGITADVIDAAAARELREIERRERVYRPDAAPPELRGRVVILVDDGVATGATMLAAVQAARSDAPAHLVVAIPVGAAETCDMLRREADELVCLSTPHPFFAVGQWYADFTQTSDEEVVKLLREARQHERELRKHGRSDSGSGNGSVSAEGQADASQQRSKA</sequence>
<dbReference type="Proteomes" id="UP000285190">
    <property type="component" value="Unassembled WGS sequence"/>
</dbReference>
<name>A0A418X687_9BURK</name>
<dbReference type="Gene3D" id="3.30.1310.20">
    <property type="entry name" value="PRTase-like"/>
    <property type="match status" value="1"/>
</dbReference>
<evidence type="ECO:0000313" key="3">
    <source>
        <dbReference type="EMBL" id="RJG08004.1"/>
    </source>
</evidence>
<feature type="compositionally biased region" description="Polar residues" evidence="1">
    <location>
        <begin position="227"/>
        <end position="250"/>
    </location>
</feature>
<dbReference type="SUPFAM" id="SSF53271">
    <property type="entry name" value="PRTase-like"/>
    <property type="match status" value="1"/>
</dbReference>
<evidence type="ECO:0000259" key="2">
    <source>
        <dbReference type="Pfam" id="PF00156"/>
    </source>
</evidence>
<dbReference type="InterPro" id="IPR000836">
    <property type="entry name" value="PRTase_dom"/>
</dbReference>
<keyword evidence="3" id="KW-0808">Transferase</keyword>
<reference evidence="3 4" key="1">
    <citation type="submission" date="2018-09" db="EMBL/GenBank/DDBJ databases">
        <authorList>
            <person name="Zhu H."/>
        </authorList>
    </citation>
    <scope>NUCLEOTIDE SEQUENCE [LARGE SCALE GENOMIC DNA]</scope>
    <source>
        <strain evidence="3 4">K2R10-39</strain>
    </source>
</reference>
<dbReference type="CDD" id="cd06223">
    <property type="entry name" value="PRTases_typeI"/>
    <property type="match status" value="1"/>
</dbReference>
<proteinExistence type="predicted"/>
<feature type="domain" description="Phosphoribosyltransferase" evidence="2">
    <location>
        <begin position="12"/>
        <end position="182"/>
    </location>
</feature>
<gene>
    <name evidence="3" type="ORF">D3870_11475</name>
</gene>
<keyword evidence="3" id="KW-0328">Glycosyltransferase</keyword>
<dbReference type="EMBL" id="QYUN01000002">
    <property type="protein sequence ID" value="RJG08004.1"/>
    <property type="molecule type" value="Genomic_DNA"/>
</dbReference>
<dbReference type="GO" id="GO:0016757">
    <property type="term" value="F:glycosyltransferase activity"/>
    <property type="evidence" value="ECO:0007669"/>
    <property type="project" value="UniProtKB-KW"/>
</dbReference>
<feature type="region of interest" description="Disordered" evidence="1">
    <location>
        <begin position="215"/>
        <end position="250"/>
    </location>
</feature>
<dbReference type="Pfam" id="PF00156">
    <property type="entry name" value="Pribosyltran"/>
    <property type="match status" value="1"/>
</dbReference>
<evidence type="ECO:0000313" key="4">
    <source>
        <dbReference type="Proteomes" id="UP000285190"/>
    </source>
</evidence>
<dbReference type="AlphaFoldDB" id="A0A418X687"/>
<accession>A0A418X687</accession>
<evidence type="ECO:0000256" key="1">
    <source>
        <dbReference type="SAM" id="MobiDB-lite"/>
    </source>
</evidence>
<dbReference type="OrthoDB" id="9810066at2"/>
<organism evidence="3 4">
    <name type="scientific">Noviherbaspirillum cavernae</name>
    <dbReference type="NCBI Taxonomy" id="2320862"/>
    <lineage>
        <taxon>Bacteria</taxon>
        <taxon>Pseudomonadati</taxon>
        <taxon>Pseudomonadota</taxon>
        <taxon>Betaproteobacteria</taxon>
        <taxon>Burkholderiales</taxon>
        <taxon>Oxalobacteraceae</taxon>
        <taxon>Noviherbaspirillum</taxon>
    </lineage>
</organism>